<proteinExistence type="predicted"/>
<evidence type="ECO:0000313" key="1">
    <source>
        <dbReference type="EMBL" id="WVZ82612.1"/>
    </source>
</evidence>
<dbReference type="AlphaFoldDB" id="A0AAQ3U2G2"/>
<gene>
    <name evidence="1" type="ORF">U9M48_029861</name>
</gene>
<protein>
    <submittedName>
        <fullName evidence="1">Uncharacterized protein</fullName>
    </submittedName>
</protein>
<evidence type="ECO:0000313" key="2">
    <source>
        <dbReference type="Proteomes" id="UP001341281"/>
    </source>
</evidence>
<dbReference type="EMBL" id="CP144750">
    <property type="protein sequence ID" value="WVZ82612.1"/>
    <property type="molecule type" value="Genomic_DNA"/>
</dbReference>
<organism evidence="1 2">
    <name type="scientific">Paspalum notatum var. saurae</name>
    <dbReference type="NCBI Taxonomy" id="547442"/>
    <lineage>
        <taxon>Eukaryota</taxon>
        <taxon>Viridiplantae</taxon>
        <taxon>Streptophyta</taxon>
        <taxon>Embryophyta</taxon>
        <taxon>Tracheophyta</taxon>
        <taxon>Spermatophyta</taxon>
        <taxon>Magnoliopsida</taxon>
        <taxon>Liliopsida</taxon>
        <taxon>Poales</taxon>
        <taxon>Poaceae</taxon>
        <taxon>PACMAD clade</taxon>
        <taxon>Panicoideae</taxon>
        <taxon>Andropogonodae</taxon>
        <taxon>Paspaleae</taxon>
        <taxon>Paspalinae</taxon>
        <taxon>Paspalum</taxon>
    </lineage>
</organism>
<sequence length="196" mass="21597">MAAPLSPTVRCTIDFLSGLHVSRPFAPFYRVRLPSSLPLYRVTAFSSPPSSSREPLSATHPSSFSPHCVLHYVTFPAGGGGASYLFLPPLSPFGTRLRPRFAVADRAPRFPIHPRLADADRACCRRPCLLPAQKPPPAPSPPARARRLLDIPAPRLHYVDGARSPAQRSLRSKTDCCFCLAHPACYRRTAASLWMW</sequence>
<dbReference type="Proteomes" id="UP001341281">
    <property type="component" value="Chromosome 06"/>
</dbReference>
<keyword evidence="2" id="KW-1185">Reference proteome</keyword>
<reference evidence="1 2" key="1">
    <citation type="submission" date="2024-02" db="EMBL/GenBank/DDBJ databases">
        <title>High-quality chromosome-scale genome assembly of Pensacola bahiagrass (Paspalum notatum Flugge var. saurae).</title>
        <authorList>
            <person name="Vega J.M."/>
            <person name="Podio M."/>
            <person name="Orjuela J."/>
            <person name="Siena L.A."/>
            <person name="Pessino S.C."/>
            <person name="Combes M.C."/>
            <person name="Mariac C."/>
            <person name="Albertini E."/>
            <person name="Pupilli F."/>
            <person name="Ortiz J.P.A."/>
            <person name="Leblanc O."/>
        </authorList>
    </citation>
    <scope>NUCLEOTIDE SEQUENCE [LARGE SCALE GENOMIC DNA]</scope>
    <source>
        <strain evidence="1">R1</strain>
        <tissue evidence="1">Leaf</tissue>
    </source>
</reference>
<name>A0AAQ3U2G2_PASNO</name>
<accession>A0AAQ3U2G2</accession>